<evidence type="ECO:0000313" key="2">
    <source>
        <dbReference type="EMBL" id="MBA5763027.1"/>
    </source>
</evidence>
<proteinExistence type="predicted"/>
<reference evidence="2 3" key="1">
    <citation type="submission" date="2020-07" db="EMBL/GenBank/DDBJ databases">
        <title>Vibrio marinisediminis sp. nov., isolated from marine sediment.</title>
        <authorList>
            <person name="Ji X."/>
        </authorList>
    </citation>
    <scope>NUCLEOTIDE SEQUENCE [LARGE SCALE GENOMIC DNA]</scope>
    <source>
        <strain evidence="2 3">404</strain>
    </source>
</reference>
<dbReference type="SUPFAM" id="SSF49503">
    <property type="entry name" value="Cupredoxins"/>
    <property type="match status" value="1"/>
</dbReference>
<dbReference type="Proteomes" id="UP000571701">
    <property type="component" value="Unassembled WGS sequence"/>
</dbReference>
<dbReference type="EMBL" id="JACFYF010000006">
    <property type="protein sequence ID" value="MBA5763027.1"/>
    <property type="molecule type" value="Genomic_DNA"/>
</dbReference>
<feature type="signal peptide" evidence="1">
    <location>
        <begin position="1"/>
        <end position="19"/>
    </location>
</feature>
<gene>
    <name evidence="2" type="ORF">H2O73_11765</name>
</gene>
<keyword evidence="1" id="KW-0732">Signal</keyword>
<evidence type="ECO:0000256" key="1">
    <source>
        <dbReference type="SAM" id="SignalP"/>
    </source>
</evidence>
<accession>A0A7W2IUF4</accession>
<name>A0A7W2IUF4_9VIBR</name>
<organism evidence="2 3">
    <name type="scientific">Vibrio marinisediminis</name>
    <dbReference type="NCBI Taxonomy" id="2758441"/>
    <lineage>
        <taxon>Bacteria</taxon>
        <taxon>Pseudomonadati</taxon>
        <taxon>Pseudomonadota</taxon>
        <taxon>Gammaproteobacteria</taxon>
        <taxon>Vibrionales</taxon>
        <taxon>Vibrionaceae</taxon>
        <taxon>Vibrio</taxon>
    </lineage>
</organism>
<sequence length="177" mass="19812">MMKTTLLIALSLTTSMAFAANDQMNHANMTHNTMNHQQMDHSKMDHSMMSMPGMSAVGMPAKGAKADKVVHVILSDDKAIQFKNEVTIEPNDVVQFVIMNTGNQAHEFAIGSEKELATHRKMMSQMASMEHDTNNSIIIEAKKARQFTWHFHGENQVVIDCNIDGHKRHAKPLNLSL</sequence>
<dbReference type="Gene3D" id="2.60.40.420">
    <property type="entry name" value="Cupredoxins - blue copper proteins"/>
    <property type="match status" value="1"/>
</dbReference>
<comment type="caution">
    <text evidence="2">The sequence shown here is derived from an EMBL/GenBank/DDBJ whole genome shotgun (WGS) entry which is preliminary data.</text>
</comment>
<evidence type="ECO:0000313" key="3">
    <source>
        <dbReference type="Proteomes" id="UP000571701"/>
    </source>
</evidence>
<keyword evidence="3" id="KW-1185">Reference proteome</keyword>
<dbReference type="AlphaFoldDB" id="A0A7W2IUF4"/>
<feature type="chain" id="PRO_5030885435" evidence="1">
    <location>
        <begin position="20"/>
        <end position="177"/>
    </location>
</feature>
<protein>
    <submittedName>
        <fullName evidence="2">Copper-binding protein</fullName>
    </submittedName>
</protein>
<dbReference type="RefSeq" id="WP_182109127.1">
    <property type="nucleotide sequence ID" value="NZ_JACFYF010000006.1"/>
</dbReference>
<dbReference type="InterPro" id="IPR008972">
    <property type="entry name" value="Cupredoxin"/>
</dbReference>